<proteinExistence type="predicted"/>
<gene>
    <name evidence="1" type="ORF">A2812_02820</name>
</gene>
<dbReference type="Proteomes" id="UP000177190">
    <property type="component" value="Unassembled WGS sequence"/>
</dbReference>
<dbReference type="EMBL" id="MHOM01000010">
    <property type="protein sequence ID" value="OGZ65208.1"/>
    <property type="molecule type" value="Genomic_DNA"/>
</dbReference>
<comment type="caution">
    <text evidence="1">The sequence shown here is derived from an EMBL/GenBank/DDBJ whole genome shotgun (WGS) entry which is preliminary data.</text>
</comment>
<protein>
    <submittedName>
        <fullName evidence="1">Uncharacterized protein</fullName>
    </submittedName>
</protein>
<accession>A0A1G2HTK6</accession>
<name>A0A1G2HTK6_9BACT</name>
<sequence length="106" mass="11984">MNLPETIQELEEQFDEIARRNPRDAAEVAFALASHYFSHQNPEKGRAFAQRSIELFDQCGTNTAEECGARHLKIGGICMPDMIHAGLVRFRLEKLWGEKAQVPAQT</sequence>
<evidence type="ECO:0000313" key="1">
    <source>
        <dbReference type="EMBL" id="OGZ65208.1"/>
    </source>
</evidence>
<reference evidence="1 2" key="1">
    <citation type="journal article" date="2016" name="Nat. Commun.">
        <title>Thousands of microbial genomes shed light on interconnected biogeochemical processes in an aquifer system.</title>
        <authorList>
            <person name="Anantharaman K."/>
            <person name="Brown C.T."/>
            <person name="Hug L.A."/>
            <person name="Sharon I."/>
            <person name="Castelle C.J."/>
            <person name="Probst A.J."/>
            <person name="Thomas B.C."/>
            <person name="Singh A."/>
            <person name="Wilkins M.J."/>
            <person name="Karaoz U."/>
            <person name="Brodie E.L."/>
            <person name="Williams K.H."/>
            <person name="Hubbard S.S."/>
            <person name="Banfield J.F."/>
        </authorList>
    </citation>
    <scope>NUCLEOTIDE SEQUENCE [LARGE SCALE GENOMIC DNA]</scope>
</reference>
<dbReference type="AlphaFoldDB" id="A0A1G2HTK6"/>
<organism evidence="1 2">
    <name type="scientific">Candidatus Staskawiczbacteria bacterium RIFCSPHIGHO2_01_FULL_36_16</name>
    <dbReference type="NCBI Taxonomy" id="1802200"/>
    <lineage>
        <taxon>Bacteria</taxon>
        <taxon>Candidatus Staskawicziibacteriota</taxon>
    </lineage>
</organism>
<dbReference type="STRING" id="1802200.A2812_02820"/>
<evidence type="ECO:0000313" key="2">
    <source>
        <dbReference type="Proteomes" id="UP000177190"/>
    </source>
</evidence>